<dbReference type="AlphaFoldDB" id="A0A183NGK8"/>
<evidence type="ECO:0000313" key="2">
    <source>
        <dbReference type="Proteomes" id="UP000269396"/>
    </source>
</evidence>
<name>A0A183NGK8_9TREM</name>
<protein>
    <submittedName>
        <fullName evidence="1">Uncharacterized protein</fullName>
    </submittedName>
</protein>
<evidence type="ECO:0000313" key="1">
    <source>
        <dbReference type="EMBL" id="VDO76589.1"/>
    </source>
</evidence>
<proteinExistence type="predicted"/>
<organism evidence="1 2">
    <name type="scientific">Schistosoma mattheei</name>
    <dbReference type="NCBI Taxonomy" id="31246"/>
    <lineage>
        <taxon>Eukaryota</taxon>
        <taxon>Metazoa</taxon>
        <taxon>Spiralia</taxon>
        <taxon>Lophotrochozoa</taxon>
        <taxon>Platyhelminthes</taxon>
        <taxon>Trematoda</taxon>
        <taxon>Digenea</taxon>
        <taxon>Strigeidida</taxon>
        <taxon>Schistosomatoidea</taxon>
        <taxon>Schistosomatidae</taxon>
        <taxon>Schistosoma</taxon>
    </lineage>
</organism>
<accession>A0A183NGK8</accession>
<sequence length="49" mass="5128">MLYSCTGFGGGGQFRRAGFSGISFSQNNCNSVVVISCGFCLDNKALLSI</sequence>
<keyword evidence="2" id="KW-1185">Reference proteome</keyword>
<dbReference type="EMBL" id="UZAL01001315">
    <property type="protein sequence ID" value="VDO76589.1"/>
    <property type="molecule type" value="Genomic_DNA"/>
</dbReference>
<reference evidence="1 2" key="1">
    <citation type="submission" date="2018-11" db="EMBL/GenBank/DDBJ databases">
        <authorList>
            <consortium name="Pathogen Informatics"/>
        </authorList>
    </citation>
    <scope>NUCLEOTIDE SEQUENCE [LARGE SCALE GENOMIC DNA]</scope>
    <source>
        <strain>Denwood</strain>
        <strain evidence="2">Zambia</strain>
    </source>
</reference>
<dbReference type="Proteomes" id="UP000269396">
    <property type="component" value="Unassembled WGS sequence"/>
</dbReference>
<gene>
    <name evidence="1" type="ORF">SMTD_LOCUS1244</name>
</gene>